<reference evidence="7 8" key="1">
    <citation type="submission" date="2022-05" db="EMBL/GenBank/DDBJ databases">
        <authorList>
            <person name="Zhou X."/>
            <person name="Li K."/>
            <person name="Man Y."/>
        </authorList>
    </citation>
    <scope>NUCLEOTIDE SEQUENCE [LARGE SCALE GENOMIC DNA]</scope>
    <source>
        <strain evidence="7 8">MS405</strain>
    </source>
</reference>
<evidence type="ECO:0000259" key="6">
    <source>
        <dbReference type="PROSITE" id="PS50977"/>
    </source>
</evidence>
<dbReference type="PANTHER" id="PTHR30055:SF234">
    <property type="entry name" value="HTH-TYPE TRANSCRIPTIONAL REGULATOR BETI"/>
    <property type="match status" value="1"/>
</dbReference>
<feature type="DNA-binding region" description="H-T-H motif" evidence="4">
    <location>
        <begin position="73"/>
        <end position="92"/>
    </location>
</feature>
<keyword evidence="1" id="KW-0805">Transcription regulation</keyword>
<keyword evidence="2 4" id="KW-0238">DNA-binding</keyword>
<keyword evidence="3" id="KW-0804">Transcription</keyword>
<name>A0ABY4PQQ3_9ACTN</name>
<dbReference type="Proteomes" id="UP000829992">
    <property type="component" value="Chromosome"/>
</dbReference>
<dbReference type="InterPro" id="IPR009057">
    <property type="entry name" value="Homeodomain-like_sf"/>
</dbReference>
<keyword evidence="8" id="KW-1185">Reference proteome</keyword>
<dbReference type="EMBL" id="CP097289">
    <property type="protein sequence ID" value="UQT55450.1"/>
    <property type="molecule type" value="Genomic_DNA"/>
</dbReference>
<dbReference type="InterPro" id="IPR025996">
    <property type="entry name" value="MT1864/Rv1816-like_C"/>
</dbReference>
<evidence type="ECO:0000256" key="5">
    <source>
        <dbReference type="SAM" id="MobiDB-lite"/>
    </source>
</evidence>
<dbReference type="SUPFAM" id="SSF46689">
    <property type="entry name" value="Homeodomain-like"/>
    <property type="match status" value="1"/>
</dbReference>
<dbReference type="Pfam" id="PF00440">
    <property type="entry name" value="TetR_N"/>
    <property type="match status" value="1"/>
</dbReference>
<accession>A0ABY4PQQ3</accession>
<dbReference type="PANTHER" id="PTHR30055">
    <property type="entry name" value="HTH-TYPE TRANSCRIPTIONAL REGULATOR RUTR"/>
    <property type="match status" value="1"/>
</dbReference>
<dbReference type="InterPro" id="IPR001647">
    <property type="entry name" value="HTH_TetR"/>
</dbReference>
<organism evidence="7 8">
    <name type="scientific">Streptomyces durmitorensis</name>
    <dbReference type="NCBI Taxonomy" id="319947"/>
    <lineage>
        <taxon>Bacteria</taxon>
        <taxon>Bacillati</taxon>
        <taxon>Actinomycetota</taxon>
        <taxon>Actinomycetes</taxon>
        <taxon>Kitasatosporales</taxon>
        <taxon>Streptomycetaceae</taxon>
        <taxon>Streptomyces</taxon>
    </lineage>
</organism>
<dbReference type="InterPro" id="IPR036271">
    <property type="entry name" value="Tet_transcr_reg_TetR-rel_C_sf"/>
</dbReference>
<feature type="domain" description="HTH tetR-type" evidence="6">
    <location>
        <begin position="49"/>
        <end position="110"/>
    </location>
</feature>
<evidence type="ECO:0000313" key="7">
    <source>
        <dbReference type="EMBL" id="UQT55450.1"/>
    </source>
</evidence>
<evidence type="ECO:0000256" key="2">
    <source>
        <dbReference type="ARBA" id="ARBA00023125"/>
    </source>
</evidence>
<evidence type="ECO:0000256" key="4">
    <source>
        <dbReference type="PROSITE-ProRule" id="PRU00335"/>
    </source>
</evidence>
<evidence type="ECO:0000256" key="1">
    <source>
        <dbReference type="ARBA" id="ARBA00023015"/>
    </source>
</evidence>
<dbReference type="Pfam" id="PF13305">
    <property type="entry name" value="TetR_C_33"/>
    <property type="match status" value="1"/>
</dbReference>
<dbReference type="Gene3D" id="1.10.357.10">
    <property type="entry name" value="Tetracycline Repressor, domain 2"/>
    <property type="match status" value="1"/>
</dbReference>
<dbReference type="SUPFAM" id="SSF48498">
    <property type="entry name" value="Tetracyclin repressor-like, C-terminal domain"/>
    <property type="match status" value="1"/>
</dbReference>
<dbReference type="RefSeq" id="WP_249586939.1">
    <property type="nucleotide sequence ID" value="NZ_BAAAQL010000008.1"/>
</dbReference>
<evidence type="ECO:0000313" key="8">
    <source>
        <dbReference type="Proteomes" id="UP000829992"/>
    </source>
</evidence>
<proteinExistence type="predicted"/>
<dbReference type="PROSITE" id="PS50977">
    <property type="entry name" value="HTH_TETR_2"/>
    <property type="match status" value="1"/>
</dbReference>
<dbReference type="InterPro" id="IPR050109">
    <property type="entry name" value="HTH-type_TetR-like_transc_reg"/>
</dbReference>
<feature type="compositionally biased region" description="Basic and acidic residues" evidence="5">
    <location>
        <begin position="21"/>
        <end position="31"/>
    </location>
</feature>
<sequence length="234" mass="25185">MTSGQPTTAQETATAEEEAEVGTRLESDASHTAEQSPHRRKPARRGQGGQLRSEIIEAASQMLAETGDVNSLSLRSVARTVGVAATSIYLHFSDIGELIAAVKQRRFQQFTEALSSAATAAGDDPLERVKAMSRAYVAYGLSHEGNYRVMFTPLSQPDSSRQERRAIGEGAFALLCDAVADAVGQADGERVAIHLWTALHGAVTLHSLSYFPWPPVEEHVDSLVSLLLRPGTTE</sequence>
<feature type="region of interest" description="Disordered" evidence="5">
    <location>
        <begin position="1"/>
        <end position="50"/>
    </location>
</feature>
<gene>
    <name evidence="7" type="ORF">M4V62_10290</name>
</gene>
<protein>
    <submittedName>
        <fullName evidence="7">TetR/AcrR family transcriptional regulator</fullName>
    </submittedName>
</protein>
<evidence type="ECO:0000256" key="3">
    <source>
        <dbReference type="ARBA" id="ARBA00023163"/>
    </source>
</evidence>